<sequence length="423" mass="47347">MPIERPSVVTKLRPRAGKYKALPDVPQAQAESISQRAQPSKKSIDAKPTSSPIGNGNKSWEVEYQDAAALYIDAVLKLAKLELDDRSPSHHGREVRSMVIDKAIQLNSNRIASPNRSRASQRLVVSAESSAGSSLTVVETDEEPPPSKGAPSIVIRCNGWTKSGIQCKRNVRSSPGLAVEGAATEIFCYQHRSRLLQPTGFYASKGSEWVSFNDWIPSYLHPDTQAALRVEMEKLPSPSDSPGHIYVFEIRDRSSDRLRLKVGRATNVVKRIDEWDRQCRTHEHVIRGWYPEPENKSKSKSPSHLKGLVKVGDPAAWCHRLGKILFGVNTKAADSIPPERLIHLELADLATRSAYLDPDWPVVAPLSTSNQRSSVVQCSDCGESHREIFDFVRVKQGKYRNKEWEMIVLPVIRKWGQFTAKYL</sequence>
<dbReference type="Proteomes" id="UP000824881">
    <property type="component" value="Unassembled WGS sequence"/>
</dbReference>
<dbReference type="EMBL" id="WQMT02000002">
    <property type="protein sequence ID" value="KAG9225922.1"/>
    <property type="molecule type" value="Genomic_DNA"/>
</dbReference>
<organism evidence="1 2">
    <name type="scientific">Pleurotus cornucopiae</name>
    <name type="common">Cornucopia mushroom</name>
    <dbReference type="NCBI Taxonomy" id="5321"/>
    <lineage>
        <taxon>Eukaryota</taxon>
        <taxon>Fungi</taxon>
        <taxon>Dikarya</taxon>
        <taxon>Basidiomycota</taxon>
        <taxon>Agaricomycotina</taxon>
        <taxon>Agaricomycetes</taxon>
        <taxon>Agaricomycetidae</taxon>
        <taxon>Agaricales</taxon>
        <taxon>Pleurotineae</taxon>
        <taxon>Pleurotaceae</taxon>
        <taxon>Pleurotus</taxon>
    </lineage>
</organism>
<protein>
    <submittedName>
        <fullName evidence="1">Uncharacterized protein</fullName>
    </submittedName>
</protein>
<name>A0ACB7J5R4_PLECO</name>
<proteinExistence type="predicted"/>
<comment type="caution">
    <text evidence="1">The sequence shown here is derived from an EMBL/GenBank/DDBJ whole genome shotgun (WGS) entry which is preliminary data.</text>
</comment>
<accession>A0ACB7J5R4</accession>
<reference evidence="1 2" key="1">
    <citation type="journal article" date="2021" name="Appl. Environ. Microbiol.">
        <title>Genetic linkage and physical mapping for an oyster mushroom Pleurotus cornucopiae and QTL analysis for the trait cap color.</title>
        <authorList>
            <person name="Zhang Y."/>
            <person name="Gao W."/>
            <person name="Sonnenberg A."/>
            <person name="Chen Q."/>
            <person name="Zhang J."/>
            <person name="Huang C."/>
        </authorList>
    </citation>
    <scope>NUCLEOTIDE SEQUENCE [LARGE SCALE GENOMIC DNA]</scope>
    <source>
        <strain evidence="1">CCMSSC00406</strain>
    </source>
</reference>
<keyword evidence="2" id="KW-1185">Reference proteome</keyword>
<evidence type="ECO:0000313" key="2">
    <source>
        <dbReference type="Proteomes" id="UP000824881"/>
    </source>
</evidence>
<gene>
    <name evidence="1" type="ORF">CCMSSC00406_0006456</name>
</gene>
<evidence type="ECO:0000313" key="1">
    <source>
        <dbReference type="EMBL" id="KAG9225922.1"/>
    </source>
</evidence>